<protein>
    <submittedName>
        <fullName evidence="4">LSU ribosomal protein L10p (P0)</fullName>
    </submittedName>
</protein>
<organism evidence="4">
    <name type="scientific">hydrothermal vent metagenome</name>
    <dbReference type="NCBI Taxonomy" id="652676"/>
    <lineage>
        <taxon>unclassified sequences</taxon>
        <taxon>metagenomes</taxon>
        <taxon>ecological metagenomes</taxon>
    </lineage>
</organism>
<dbReference type="AlphaFoldDB" id="A0A3B1CS18"/>
<dbReference type="Pfam" id="PF00466">
    <property type="entry name" value="Ribosomal_L10"/>
    <property type="match status" value="1"/>
</dbReference>
<accession>A0A3B1CS18</accession>
<dbReference type="SUPFAM" id="SSF160369">
    <property type="entry name" value="Ribosomal protein L10-like"/>
    <property type="match status" value="1"/>
</dbReference>
<dbReference type="CDD" id="cd05797">
    <property type="entry name" value="Ribosomal_L10"/>
    <property type="match status" value="1"/>
</dbReference>
<evidence type="ECO:0000256" key="1">
    <source>
        <dbReference type="ARBA" id="ARBA00008889"/>
    </source>
</evidence>
<dbReference type="Gene3D" id="3.30.70.1730">
    <property type="match status" value="1"/>
</dbReference>
<sequence>MVFTDYKGLTVAQVSEMRRLLRASEIDYKVVKNTLASIAADDTPVSVAKEQFIGPVGIAIGYDDPVLVAKKVLEYAKGNETLGVKGGVIEGKFMDLKDLKSVASLPPRNVQLAMLAGAMAAPMSKMASLLQATIRKFGYALNGLKEKKGQ</sequence>
<name>A0A3B1CS18_9ZZZZ</name>
<evidence type="ECO:0000256" key="3">
    <source>
        <dbReference type="ARBA" id="ARBA00023274"/>
    </source>
</evidence>
<dbReference type="PANTHER" id="PTHR11560">
    <property type="entry name" value="39S RIBOSOMAL PROTEIN L10, MITOCHONDRIAL"/>
    <property type="match status" value="1"/>
</dbReference>
<evidence type="ECO:0000313" key="4">
    <source>
        <dbReference type="EMBL" id="VAX29291.1"/>
    </source>
</evidence>
<keyword evidence="2 4" id="KW-0689">Ribosomal protein</keyword>
<proteinExistence type="inferred from homology"/>
<reference evidence="4" key="1">
    <citation type="submission" date="2018-06" db="EMBL/GenBank/DDBJ databases">
        <authorList>
            <person name="Zhirakovskaya E."/>
        </authorList>
    </citation>
    <scope>NUCLEOTIDE SEQUENCE</scope>
</reference>
<dbReference type="InterPro" id="IPR043141">
    <property type="entry name" value="Ribosomal_uL10-like_sf"/>
</dbReference>
<comment type="similarity">
    <text evidence="1">Belongs to the universal ribosomal protein uL10 family.</text>
</comment>
<dbReference type="InterPro" id="IPR001790">
    <property type="entry name" value="Ribosomal_uL10"/>
</dbReference>
<gene>
    <name evidence="4" type="ORF">MNBD_NITROSPIRAE02-306</name>
</gene>
<evidence type="ECO:0000256" key="2">
    <source>
        <dbReference type="ARBA" id="ARBA00022980"/>
    </source>
</evidence>
<dbReference type="GO" id="GO:0005840">
    <property type="term" value="C:ribosome"/>
    <property type="evidence" value="ECO:0007669"/>
    <property type="project" value="UniProtKB-KW"/>
</dbReference>
<dbReference type="EMBL" id="UOGH01000111">
    <property type="protein sequence ID" value="VAX29291.1"/>
    <property type="molecule type" value="Genomic_DNA"/>
</dbReference>
<dbReference type="NCBIfam" id="NF000955">
    <property type="entry name" value="PRK00099.1-1"/>
    <property type="match status" value="1"/>
</dbReference>
<keyword evidence="3" id="KW-0687">Ribonucleoprotein</keyword>
<dbReference type="GO" id="GO:1990904">
    <property type="term" value="C:ribonucleoprotein complex"/>
    <property type="evidence" value="ECO:0007669"/>
    <property type="project" value="UniProtKB-KW"/>
</dbReference>
<dbReference type="InterPro" id="IPR047865">
    <property type="entry name" value="Ribosomal_uL10_bac_type"/>
</dbReference>
<dbReference type="Gene3D" id="6.10.250.290">
    <property type="match status" value="1"/>
</dbReference>